<dbReference type="EMBL" id="JASXSX010000001">
    <property type="protein sequence ID" value="MDT3766643.1"/>
    <property type="molecule type" value="Genomic_DNA"/>
</dbReference>
<dbReference type="RefSeq" id="WP_313271712.1">
    <property type="nucleotide sequence ID" value="NZ_JASXSX010000001.1"/>
</dbReference>
<dbReference type="GO" id="GO:0016491">
    <property type="term" value="F:oxidoreductase activity"/>
    <property type="evidence" value="ECO:0007669"/>
    <property type="project" value="UniProtKB-KW"/>
</dbReference>
<keyword evidence="1" id="KW-1133">Transmembrane helix</keyword>
<dbReference type="Pfam" id="PF04976">
    <property type="entry name" value="DmsC"/>
    <property type="match status" value="1"/>
</dbReference>
<organism evidence="2 3">
    <name type="scientific">Gleimia hominis</name>
    <dbReference type="NCBI Taxonomy" id="595468"/>
    <lineage>
        <taxon>Bacteria</taxon>
        <taxon>Bacillati</taxon>
        <taxon>Actinomycetota</taxon>
        <taxon>Actinomycetes</taxon>
        <taxon>Actinomycetales</taxon>
        <taxon>Actinomycetaceae</taxon>
        <taxon>Gleimia</taxon>
    </lineage>
</organism>
<feature type="transmembrane region" description="Helical" evidence="1">
    <location>
        <begin position="6"/>
        <end position="28"/>
    </location>
</feature>
<sequence>MHVGELPMIIFTVVAQMSVGAFWTLGLIQFLGRLRRVDRTAVDRITNAGLYAAGPLLVLGFFAAFFHLHDPFHSPFTLLHLGSSWLSRELVSGVAYGAFGAVFALTQWFNWLSRTAREVLAALTAVAGLFLIISMSGVYYFTVTVPAWHSWFTWVLFFGSTLFTGPLAVAVALTATLGVSHKRRTQTRVSKPSSGAGQPMMGTRVSRWRKSVGFVSRGFFPEGSFEPDAYALSTASLRMSNVISVVSGLCLLVAYGVRVPQLALGTSVEHAVAQAMTAHGYLVIRLVTLVIAVVLTAWVARKSWDTSRRPARALVWGLGAAFVFALVTELIGRGMHYEGLIHVGLNTTFG</sequence>
<keyword evidence="3" id="KW-1185">Reference proteome</keyword>
<evidence type="ECO:0000256" key="1">
    <source>
        <dbReference type="SAM" id="Phobius"/>
    </source>
</evidence>
<dbReference type="EC" id="1.8.5.3" evidence="2"/>
<feature type="transmembrane region" description="Helical" evidence="1">
    <location>
        <begin position="119"/>
        <end position="142"/>
    </location>
</feature>
<accession>A0ABU3I8D5</accession>
<feature type="transmembrane region" description="Helical" evidence="1">
    <location>
        <begin position="48"/>
        <end position="68"/>
    </location>
</feature>
<name>A0ABU3I8D5_9ACTO</name>
<reference evidence="2 3" key="1">
    <citation type="submission" date="2023-06" db="EMBL/GenBank/DDBJ databases">
        <title>Draft genome sequence of Gleimia hominis type strain CCUG 57540T.</title>
        <authorList>
            <person name="Salva-Serra F."/>
            <person name="Cardew S."/>
            <person name="Jensie Markopoulos S."/>
            <person name="Ohlen M."/>
            <person name="Inganas E."/>
            <person name="Svensson-Stadler L."/>
            <person name="Moore E.R.B."/>
        </authorList>
    </citation>
    <scope>NUCLEOTIDE SEQUENCE [LARGE SCALE GENOMIC DNA]</scope>
    <source>
        <strain evidence="2 3">CCUG 57540</strain>
    </source>
</reference>
<keyword evidence="2" id="KW-0560">Oxidoreductase</keyword>
<keyword evidence="1" id="KW-0812">Transmembrane</keyword>
<dbReference type="PANTHER" id="PTHR38095:SF2">
    <property type="entry name" value="ANAEROBIC DIMETHYL SULFOXIDE REDUCTASE CHAIN C"/>
    <property type="match status" value="1"/>
</dbReference>
<gene>
    <name evidence="2" type="ORF">QS713_00975</name>
</gene>
<dbReference type="PANTHER" id="PTHR38095">
    <property type="entry name" value="ANAEROBIC DIMETHYL SULFOXIDE REDUCTASE CHAIN YNFH"/>
    <property type="match status" value="1"/>
</dbReference>
<dbReference type="Proteomes" id="UP001247542">
    <property type="component" value="Unassembled WGS sequence"/>
</dbReference>
<dbReference type="InterPro" id="IPR007059">
    <property type="entry name" value="DmsC"/>
</dbReference>
<feature type="transmembrane region" description="Helical" evidence="1">
    <location>
        <begin position="278"/>
        <end position="301"/>
    </location>
</feature>
<evidence type="ECO:0000313" key="3">
    <source>
        <dbReference type="Proteomes" id="UP001247542"/>
    </source>
</evidence>
<feature type="transmembrane region" description="Helical" evidence="1">
    <location>
        <begin position="154"/>
        <end position="179"/>
    </location>
</feature>
<feature type="transmembrane region" description="Helical" evidence="1">
    <location>
        <begin position="93"/>
        <end position="112"/>
    </location>
</feature>
<comment type="caution">
    <text evidence="2">The sequence shown here is derived from an EMBL/GenBank/DDBJ whole genome shotgun (WGS) entry which is preliminary data.</text>
</comment>
<feature type="transmembrane region" description="Helical" evidence="1">
    <location>
        <begin position="313"/>
        <end position="332"/>
    </location>
</feature>
<evidence type="ECO:0000313" key="2">
    <source>
        <dbReference type="EMBL" id="MDT3766643.1"/>
    </source>
</evidence>
<proteinExistence type="predicted"/>
<protein>
    <submittedName>
        <fullName evidence="2">Dimethyl sulfoxide reductase anchor subunit</fullName>
        <ecNumber evidence="2">1.8.5.3</ecNumber>
    </submittedName>
</protein>
<feature type="transmembrane region" description="Helical" evidence="1">
    <location>
        <begin position="239"/>
        <end position="258"/>
    </location>
</feature>
<keyword evidence="1" id="KW-0472">Membrane</keyword>